<feature type="region of interest" description="Disordered" evidence="1">
    <location>
        <begin position="278"/>
        <end position="315"/>
    </location>
</feature>
<organism evidence="2 3">
    <name type="scientific">Cylindrobasidium torrendii FP15055 ss-10</name>
    <dbReference type="NCBI Taxonomy" id="1314674"/>
    <lineage>
        <taxon>Eukaryota</taxon>
        <taxon>Fungi</taxon>
        <taxon>Dikarya</taxon>
        <taxon>Basidiomycota</taxon>
        <taxon>Agaricomycotina</taxon>
        <taxon>Agaricomycetes</taxon>
        <taxon>Agaricomycetidae</taxon>
        <taxon>Agaricales</taxon>
        <taxon>Marasmiineae</taxon>
        <taxon>Physalacriaceae</taxon>
        <taxon>Cylindrobasidium</taxon>
    </lineage>
</organism>
<reference evidence="2 3" key="1">
    <citation type="journal article" date="2015" name="Fungal Genet. Biol.">
        <title>Evolution of novel wood decay mechanisms in Agaricales revealed by the genome sequences of Fistulina hepatica and Cylindrobasidium torrendii.</title>
        <authorList>
            <person name="Floudas D."/>
            <person name="Held B.W."/>
            <person name="Riley R."/>
            <person name="Nagy L.G."/>
            <person name="Koehler G."/>
            <person name="Ransdell A.S."/>
            <person name="Younus H."/>
            <person name="Chow J."/>
            <person name="Chiniquy J."/>
            <person name="Lipzen A."/>
            <person name="Tritt A."/>
            <person name="Sun H."/>
            <person name="Haridas S."/>
            <person name="LaButti K."/>
            <person name="Ohm R.A."/>
            <person name="Kues U."/>
            <person name="Blanchette R.A."/>
            <person name="Grigoriev I.V."/>
            <person name="Minto R.E."/>
            <person name="Hibbett D.S."/>
        </authorList>
    </citation>
    <scope>NUCLEOTIDE SEQUENCE [LARGE SCALE GENOMIC DNA]</scope>
    <source>
        <strain evidence="2 3">FP15055 ss-10</strain>
    </source>
</reference>
<evidence type="ECO:0000313" key="3">
    <source>
        <dbReference type="Proteomes" id="UP000054007"/>
    </source>
</evidence>
<sequence length="343" mass="37425">MCDIHIGSFPDARFPFRRSETREDVYKEEDHASTVQTSTLLLFHLFLHLDLLYMQSTRLEEWYPRELDEPNTSSNHLKISSARRPWDRYTSTNNRNSIRPTSRRVVSEDDASEYALLSAEPAPSRSRPLSMAMSPTAAREVARRGTSEPRSSSMLPSAAVGPSSPPPPPSTVKWTAEAASEPRLCLASSSANSQLSSGPTEQHVNNNTNALKRASTVPIPRRELPLPFVAPPPPPPLQLASSSAMSLPPVAPLNLRKCAARRPLPNIPGLCIDSSEANATSSTRTHSRTNSMVGEPWKGKNKGSPPLPPIPATADNYIQAGSSWKPSRPLPMCPSNFMGVAAH</sequence>
<dbReference type="AlphaFoldDB" id="A0A0D7BCP8"/>
<name>A0A0D7BCP8_9AGAR</name>
<feature type="compositionally biased region" description="Low complexity" evidence="1">
    <location>
        <begin position="186"/>
        <end position="197"/>
    </location>
</feature>
<protein>
    <submittedName>
        <fullName evidence="2">Uncharacterized protein</fullName>
    </submittedName>
</protein>
<evidence type="ECO:0000256" key="1">
    <source>
        <dbReference type="SAM" id="MobiDB-lite"/>
    </source>
</evidence>
<dbReference type="Proteomes" id="UP000054007">
    <property type="component" value="Unassembled WGS sequence"/>
</dbReference>
<accession>A0A0D7BCP8</accession>
<feature type="compositionally biased region" description="Polar residues" evidence="1">
    <location>
        <begin position="198"/>
        <end position="208"/>
    </location>
</feature>
<keyword evidence="3" id="KW-1185">Reference proteome</keyword>
<feature type="compositionally biased region" description="Polar residues" evidence="1">
    <location>
        <begin position="89"/>
        <end position="100"/>
    </location>
</feature>
<feature type="compositionally biased region" description="Low complexity" evidence="1">
    <location>
        <begin position="278"/>
        <end position="291"/>
    </location>
</feature>
<proteinExistence type="predicted"/>
<feature type="region of interest" description="Disordered" evidence="1">
    <location>
        <begin position="88"/>
        <end position="208"/>
    </location>
</feature>
<evidence type="ECO:0000313" key="2">
    <source>
        <dbReference type="EMBL" id="KIY68263.1"/>
    </source>
</evidence>
<dbReference type="EMBL" id="KN880506">
    <property type="protein sequence ID" value="KIY68263.1"/>
    <property type="molecule type" value="Genomic_DNA"/>
</dbReference>
<gene>
    <name evidence="2" type="ORF">CYLTODRAFT_421769</name>
</gene>